<accession>A0ACC3SQF0</accession>
<proteinExistence type="predicted"/>
<sequence>MPKKHKAKGGKSDKGHNKFSGPRNANGLNKSFVSSSSTPRRDGRFNNDASPRPYFSMRDELMSTERHHTQWTPSTKLRNQAISFVSAGAIQPLDEPVKEEGILAETVEEQLESDLAGPEDAMAGMTIEPSAEATGPEDDVSAVEIDEVDIDMTETVVATVSEELNKADQKMEVPEAATAEDIPAAEEPLPFVVDVVGDRSLAPPENTIFATRSSSPTPSNSSDEVIMFRGRNGVTVRDDPAQASHATKSIPPVSKTASKPVPKTSHVTDTLLSALGGSSEPSQASTAPASAPLTVSAEGTWASRPPRWNQKEEAKHWKHADREVSDRREQFALVEVKPASRKGKNARKKQNRQLRLEEDLEEELLQDYIDNMDEEEKAMLAKMSKLDAKSGTDSAWESASSDDDEEEEGEEEGETEFILDAADDSDDPDPMSSEYGSDDEDRETGDDSDLESDLEYTERERWEDEEDLRQRRQDALTDEEIARMLAKQESLGMGGDELLIFDEGFGDVDRARDGLEDYSFAQPKKNKSGTRRRGGRKSDNFPDASLMADVLEANPYGGFDVMDFERPSLKRKSKGRKSAGALPEELALLSDEELIGELQSAWMNDRSKKKQKKAEREELRALGLLGGKGKKNKFTKPDLHQRYQEGITLSQIKIELEEFLDNEDWQTKNFPPMLKDDRKILHQIAEHFNLKSKSVGAGKNRAPVLIKTNRTIEFSEERFSLVYGYVQKGFFPNSRMNGKKGRGANATAQQSKLNRLQRGKGGTGAAGGYRNGEVVGATAPEIGESNFGRKLMERMGWQKGMALGKEGSLGLLTPVAAVVKSGKAGLG</sequence>
<organism evidence="1 2">
    <name type="scientific">Zalaria obscura</name>
    <dbReference type="NCBI Taxonomy" id="2024903"/>
    <lineage>
        <taxon>Eukaryota</taxon>
        <taxon>Fungi</taxon>
        <taxon>Dikarya</taxon>
        <taxon>Ascomycota</taxon>
        <taxon>Pezizomycotina</taxon>
        <taxon>Dothideomycetes</taxon>
        <taxon>Dothideomycetidae</taxon>
        <taxon>Dothideales</taxon>
        <taxon>Zalariaceae</taxon>
        <taxon>Zalaria</taxon>
    </lineage>
</organism>
<evidence type="ECO:0000313" key="2">
    <source>
        <dbReference type="Proteomes" id="UP001320706"/>
    </source>
</evidence>
<evidence type="ECO:0000313" key="1">
    <source>
        <dbReference type="EMBL" id="KAK8222059.1"/>
    </source>
</evidence>
<dbReference type="Proteomes" id="UP001320706">
    <property type="component" value="Unassembled WGS sequence"/>
</dbReference>
<protein>
    <submittedName>
        <fullName evidence="1">Squalene synthetase-like protein</fullName>
    </submittedName>
</protein>
<reference evidence="1" key="1">
    <citation type="submission" date="2024-02" db="EMBL/GenBank/DDBJ databases">
        <title>Metagenome Assembled Genome of Zalaria obscura JY119.</title>
        <authorList>
            <person name="Vighnesh L."/>
            <person name="Jagadeeshwari U."/>
            <person name="Venkata Ramana C."/>
            <person name="Sasikala C."/>
        </authorList>
    </citation>
    <scope>NUCLEOTIDE SEQUENCE</scope>
    <source>
        <strain evidence="1">JY119</strain>
    </source>
</reference>
<name>A0ACC3SQF0_9PEZI</name>
<gene>
    <name evidence="1" type="primary">SQS1</name>
    <name evidence="1" type="ORF">M8818_000227</name>
</gene>
<dbReference type="EMBL" id="JAMKPW020000001">
    <property type="protein sequence ID" value="KAK8222059.1"/>
    <property type="molecule type" value="Genomic_DNA"/>
</dbReference>
<comment type="caution">
    <text evidence="1">The sequence shown here is derived from an EMBL/GenBank/DDBJ whole genome shotgun (WGS) entry which is preliminary data.</text>
</comment>
<keyword evidence="2" id="KW-1185">Reference proteome</keyword>